<dbReference type="OrthoDB" id="19762at10239"/>
<reference evidence="3" key="1">
    <citation type="submission" date="2017-04" db="EMBL/GenBank/DDBJ databases">
        <title>Genome sequence of delphinid gammaherpesvirus 1 from an Atlantic bottlenose dolphin (Tursiops truncatus).</title>
        <authorList>
            <person name="Davison A.J."/>
            <person name="Subramaniam K."/>
            <person name="Kerr K."/>
            <person name="Jacob J.J."/>
            <person name="Landrau-Giovannetti N."/>
            <person name="Waltzek T.B."/>
        </authorList>
    </citation>
    <scope>NUCLEOTIDE SEQUENCE [LARGE SCALE GENOMIC DNA]</scope>
    <source>
        <strain evidence="3">Sarasota</strain>
    </source>
</reference>
<sequence>MLPDDQSGGLPEGQPAPENGAPGNAPPTPRSDHNSFYADSLRETSTVLSNVMTAVLNPSLHVRHLTASELLLMKLTRECINDNCFKLTNIVLQMRVENTDNYYPIVMKIVVDSYVDGNMNWGRLCATMAFVCVFMRHLVGSTQETIDIFAHLLSSFYMNKHLKWLVDVNGLSAGARSHFPISWTWCSCQLLFYRLMLRRSRK</sequence>
<dbReference type="SUPFAM" id="SSF56854">
    <property type="entry name" value="Bcl-2 inhibitors of programmed cell death"/>
    <property type="match status" value="1"/>
</dbReference>
<protein>
    <submittedName>
        <fullName evidence="3">Apoptosis regulator BALF1</fullName>
    </submittedName>
</protein>
<dbReference type="InterPro" id="IPR046371">
    <property type="entry name" value="Bcl-2_BH1-3"/>
</dbReference>
<feature type="compositionally biased region" description="Low complexity" evidence="1">
    <location>
        <begin position="12"/>
        <end position="23"/>
    </location>
</feature>
<evidence type="ECO:0000313" key="4">
    <source>
        <dbReference type="Proteomes" id="UP000214863"/>
    </source>
</evidence>
<organism evidence="3">
    <name type="scientific">Common bottlenose dolphin gammaherpesvirus 1 strain Sarasota</name>
    <dbReference type="NCBI Taxonomy" id="2022783"/>
    <lineage>
        <taxon>Viruses</taxon>
        <taxon>Duplodnaviria</taxon>
        <taxon>Heunggongvirae</taxon>
        <taxon>Peploviricota</taxon>
        <taxon>Herviviricetes</taxon>
        <taxon>Herpesvirales</taxon>
        <taxon>Orthoherpesviridae</taxon>
        <taxon>Gammaherpesvirinae</taxon>
        <taxon>Bossavirus</taxon>
        <taxon>Bossavirus delphinidgamma1</taxon>
        <taxon>Delphinid gammaherpesvirus 1</taxon>
    </lineage>
</organism>
<dbReference type="EMBL" id="KY965444">
    <property type="protein sequence ID" value="ARW78072.1"/>
    <property type="molecule type" value="Genomic_DNA"/>
</dbReference>
<keyword evidence="4" id="KW-1185">Reference proteome</keyword>
<dbReference type="Proteomes" id="UP000214863">
    <property type="component" value="Segment"/>
</dbReference>
<dbReference type="RefSeq" id="YP_009388510.1">
    <property type="nucleotide sequence ID" value="NC_035117.1"/>
</dbReference>
<evidence type="ECO:0000259" key="2">
    <source>
        <dbReference type="Pfam" id="PF00452"/>
    </source>
</evidence>
<dbReference type="Gene3D" id="1.10.437.10">
    <property type="entry name" value="Blc2-like"/>
    <property type="match status" value="1"/>
</dbReference>
<proteinExistence type="predicted"/>
<dbReference type="Pfam" id="PF00452">
    <property type="entry name" value="Bcl-2"/>
    <property type="match status" value="1"/>
</dbReference>
<accession>A0A1Z1NED3</accession>
<dbReference type="InterPro" id="IPR036834">
    <property type="entry name" value="Bcl-2-like_sf"/>
</dbReference>
<feature type="domain" description="Bcl-2 Bcl-2 homology region 1-3" evidence="2">
    <location>
        <begin position="87"/>
        <end position="170"/>
    </location>
</feature>
<dbReference type="KEGG" id="vg:33194222"/>
<evidence type="ECO:0000313" key="3">
    <source>
        <dbReference type="EMBL" id="ARW78072.1"/>
    </source>
</evidence>
<evidence type="ECO:0000256" key="1">
    <source>
        <dbReference type="SAM" id="MobiDB-lite"/>
    </source>
</evidence>
<dbReference type="PROSITE" id="PS50062">
    <property type="entry name" value="BCL2_FAMILY"/>
    <property type="match status" value="1"/>
</dbReference>
<dbReference type="InterPro" id="IPR002475">
    <property type="entry name" value="Bcl2-like"/>
</dbReference>
<name>A0A1Z1NED3_9GAMA</name>
<dbReference type="GeneID" id="33194222"/>
<feature type="region of interest" description="Disordered" evidence="1">
    <location>
        <begin position="1"/>
        <end position="36"/>
    </location>
</feature>
<gene>
    <name evidence="3" type="primary">De5</name>
</gene>